<evidence type="ECO:0000313" key="4">
    <source>
        <dbReference type="Proteomes" id="UP000515153"/>
    </source>
</evidence>
<dbReference type="InterPro" id="IPR036770">
    <property type="entry name" value="Ankyrin_rpt-contain_sf"/>
</dbReference>
<sequence>MDNLAVAHLVLRLTRPPPNNPFGPPKIRHDDYFIRLTEAETGTDAAYKIIKHLCKWDFPSKEKHLEKSFVDRKYEDDKERSQDEDENDQEYEVRMQWTRDRPYRQADCQARWLKCAVIMGRALDFLEQAHREYGDLSGKSGIHSYHYSPRYLYEYVWACLHQGSFTLARKERFVSQEEHNSGAWLERLAETIQRVIEKWHNGFNLDENMLSSIPTDLKYGLVSLPNELKFSIADLLSQHDLAAFAQTSSHFSDLAIRTLYQKDAKSDNPRALIWAVATGQKTIAEKALKAGTDVSLRFAIRTRDTRFDQSIVGLLHLAIVCSQGDALITIPNQDKTFVPFVDGNIEGRMAVIRLLFGAEAEVNLTDNMGRTPLSYAAYYRLEPMVKMLLGEHAKINWRDNKWHTPLAFAIESRSEAVVRLLLEARAQVNVKDHIGETPLSLAAQYGSETIVRLLLEAKAKVNVKDRRGRTPLWYAVASGSKAVVRLLLEARAKVNLADSGRTPLSLVSKQEHKEISELLLAAKEVEDRKSKVLRLRSILPISLLPLVRAMNRKLAEIYGLSDEVSKALRSQAQQHANFTQLFWTARALEWA</sequence>
<keyword evidence="1" id="KW-0677">Repeat</keyword>
<dbReference type="SMART" id="SM00248">
    <property type="entry name" value="ANK"/>
    <property type="match status" value="6"/>
</dbReference>
<evidence type="ECO:0000256" key="2">
    <source>
        <dbReference type="ARBA" id="ARBA00023043"/>
    </source>
</evidence>
<evidence type="ECO:0000313" key="5">
    <source>
        <dbReference type="RefSeq" id="XP_030976202.1"/>
    </source>
</evidence>
<dbReference type="AlphaFoldDB" id="A0A6P8AMQ9"/>
<protein>
    <recommendedName>
        <fullName evidence="6">F-box domain-containing protein</fullName>
    </recommendedName>
</protein>
<dbReference type="InterPro" id="IPR002110">
    <property type="entry name" value="Ankyrin_rpt"/>
</dbReference>
<dbReference type="Pfam" id="PF12796">
    <property type="entry name" value="Ank_2"/>
    <property type="match status" value="1"/>
</dbReference>
<dbReference type="Pfam" id="PF00023">
    <property type="entry name" value="Ank"/>
    <property type="match status" value="1"/>
</dbReference>
<reference evidence="5" key="2">
    <citation type="submission" date="2019-10" db="EMBL/GenBank/DDBJ databases">
        <authorList>
            <consortium name="NCBI Genome Project"/>
        </authorList>
    </citation>
    <scope>NUCLEOTIDE SEQUENCE</scope>
    <source>
        <strain evidence="5">NI907</strain>
    </source>
</reference>
<dbReference type="KEGG" id="pgri:PgNI_12353"/>
<evidence type="ECO:0008006" key="6">
    <source>
        <dbReference type="Google" id="ProtNLM"/>
    </source>
</evidence>
<evidence type="ECO:0000256" key="3">
    <source>
        <dbReference type="PROSITE-ProRule" id="PRU00023"/>
    </source>
</evidence>
<dbReference type="SUPFAM" id="SSF48403">
    <property type="entry name" value="Ankyrin repeat"/>
    <property type="match status" value="1"/>
</dbReference>
<dbReference type="GeneID" id="41967208"/>
<keyword evidence="4" id="KW-1185">Reference proteome</keyword>
<feature type="repeat" description="ANK" evidence="3">
    <location>
        <begin position="434"/>
        <end position="466"/>
    </location>
</feature>
<feature type="repeat" description="ANK" evidence="3">
    <location>
        <begin position="368"/>
        <end position="400"/>
    </location>
</feature>
<feature type="repeat" description="ANK" evidence="3">
    <location>
        <begin position="467"/>
        <end position="499"/>
    </location>
</feature>
<dbReference type="CDD" id="cd09917">
    <property type="entry name" value="F-box_SF"/>
    <property type="match status" value="1"/>
</dbReference>
<dbReference type="PANTHER" id="PTHR24180">
    <property type="entry name" value="CYCLIN-DEPENDENT KINASE INHIBITOR 2C-RELATED"/>
    <property type="match status" value="1"/>
</dbReference>
<organism evidence="4 5">
    <name type="scientific">Pyricularia grisea</name>
    <name type="common">Crabgrass-specific blast fungus</name>
    <name type="synonym">Magnaporthe grisea</name>
    <dbReference type="NCBI Taxonomy" id="148305"/>
    <lineage>
        <taxon>Eukaryota</taxon>
        <taxon>Fungi</taxon>
        <taxon>Dikarya</taxon>
        <taxon>Ascomycota</taxon>
        <taxon>Pezizomycotina</taxon>
        <taxon>Sordariomycetes</taxon>
        <taxon>Sordariomycetidae</taxon>
        <taxon>Magnaporthales</taxon>
        <taxon>Pyriculariaceae</taxon>
        <taxon>Pyricularia</taxon>
    </lineage>
</organism>
<reference evidence="5" key="1">
    <citation type="journal article" date="2019" name="Mol. Biol. Evol.">
        <title>Blast fungal genomes show frequent chromosomal changes, gene gains and losses, and effector gene turnover.</title>
        <authorList>
            <person name="Gomez Luciano L.B."/>
            <person name="Jason Tsai I."/>
            <person name="Chuma I."/>
            <person name="Tosa Y."/>
            <person name="Chen Y.H."/>
            <person name="Li J.Y."/>
            <person name="Li M.Y."/>
            <person name="Jade Lu M.Y."/>
            <person name="Nakayashiki H."/>
            <person name="Li W.H."/>
        </authorList>
    </citation>
    <scope>NUCLEOTIDE SEQUENCE</scope>
    <source>
        <strain evidence="5">NI907</strain>
    </source>
</reference>
<dbReference type="PANTHER" id="PTHR24180:SF45">
    <property type="entry name" value="POLY [ADP-RIBOSE] POLYMERASE TANKYRASE"/>
    <property type="match status" value="1"/>
</dbReference>
<dbReference type="InterPro" id="IPR051637">
    <property type="entry name" value="Ank_repeat_dom-contain_49"/>
</dbReference>
<evidence type="ECO:0000256" key="1">
    <source>
        <dbReference type="ARBA" id="ARBA00022737"/>
    </source>
</evidence>
<dbReference type="Gene3D" id="1.25.40.20">
    <property type="entry name" value="Ankyrin repeat-containing domain"/>
    <property type="match status" value="3"/>
</dbReference>
<name>A0A6P8AMQ9_PYRGI</name>
<gene>
    <name evidence="5" type="ORF">PgNI_12353</name>
</gene>
<dbReference type="Proteomes" id="UP000515153">
    <property type="component" value="Unplaced"/>
</dbReference>
<keyword evidence="2 3" id="KW-0040">ANK repeat</keyword>
<proteinExistence type="predicted"/>
<reference evidence="5" key="3">
    <citation type="submission" date="2025-08" db="UniProtKB">
        <authorList>
            <consortium name="RefSeq"/>
        </authorList>
    </citation>
    <scope>IDENTIFICATION</scope>
    <source>
        <strain evidence="5">NI907</strain>
    </source>
</reference>
<dbReference type="RefSeq" id="XP_030976202.1">
    <property type="nucleotide sequence ID" value="XM_031132303.1"/>
</dbReference>
<accession>A0A6P8AMQ9</accession>
<dbReference type="PROSITE" id="PS50088">
    <property type="entry name" value="ANK_REPEAT"/>
    <property type="match status" value="4"/>
</dbReference>
<dbReference type="PROSITE" id="PS50297">
    <property type="entry name" value="ANK_REP_REGION"/>
    <property type="match status" value="4"/>
</dbReference>
<feature type="repeat" description="ANK" evidence="3">
    <location>
        <begin position="401"/>
        <end position="433"/>
    </location>
</feature>